<dbReference type="Proteomes" id="UP000008671">
    <property type="component" value="Segment"/>
</dbReference>
<dbReference type="GeneID" id="14296393"/>
<gene>
    <name evidence="1" type="ORF">8014-B1_0028</name>
</gene>
<proteinExistence type="predicted"/>
<accession>K4I483</accession>
<sequence length="85" mass="9456">MLIQPVLNSKYNIVRAKRAVKSLGIDTGAYGSYLSTKLTQVELLDKHMAKLTNKNNGDLIGYVLAEGCEPDMRLAEIIQSIEEEM</sequence>
<evidence type="ECO:0000313" key="2">
    <source>
        <dbReference type="Proteomes" id="UP000008671"/>
    </source>
</evidence>
<dbReference type="KEGG" id="vg:14296393"/>
<evidence type="ECO:0000313" key="1">
    <source>
        <dbReference type="EMBL" id="AFU63035.1"/>
    </source>
</evidence>
<name>K4I483_9CAUD</name>
<protein>
    <submittedName>
        <fullName evidence="1">Uncharacterized protein</fullName>
    </submittedName>
</protein>
<dbReference type="RefSeq" id="YP_007236714.1">
    <property type="nucleotide sequence ID" value="NC_019916.1"/>
</dbReference>
<keyword evidence="2" id="KW-1185">Reference proteome</keyword>
<reference evidence="1 2" key="1">
    <citation type="journal article" date="2012" name="Appl. Environ. Microbiol.">
        <title>Characterization of Two Virulent Phages of Lactobacillus plantarum.</title>
        <authorList>
            <person name="Briggiler Marco M."/>
            <person name="Garneau J.E."/>
            <person name="Tremblay D."/>
            <person name="Quiberoni A."/>
            <person name="Moineau S."/>
        </authorList>
    </citation>
    <scope>NUCLEOTIDE SEQUENCE [LARGE SCALE GENOMIC DNA]</scope>
</reference>
<organism evidence="1 2">
    <name type="scientific">Lactobacillus phage ATCC8014</name>
    <dbReference type="NCBI Taxonomy" id="2892340"/>
    <lineage>
        <taxon>Viruses</taxon>
        <taxon>Duplodnaviria</taxon>
        <taxon>Heunggongvirae</taxon>
        <taxon>Uroviricota</taxon>
        <taxon>Caudoviricetes</taxon>
        <taxon>Coetzeevirus</taxon>
        <taxon>Coetzeevirus ATCC8014</taxon>
    </lineage>
</organism>
<dbReference type="EMBL" id="JX486087">
    <property type="protein sequence ID" value="AFU63035.1"/>
    <property type="molecule type" value="Genomic_DNA"/>
</dbReference>